<protein>
    <submittedName>
        <fullName evidence="6">Glycoside hydrolase</fullName>
    </submittedName>
</protein>
<evidence type="ECO:0000256" key="3">
    <source>
        <dbReference type="ARBA" id="ARBA00023295"/>
    </source>
</evidence>
<dbReference type="PANTHER" id="PTHR31297">
    <property type="entry name" value="GLUCAN ENDO-1,6-BETA-GLUCOSIDASE B"/>
    <property type="match status" value="1"/>
</dbReference>
<dbReference type="GO" id="GO:0009986">
    <property type="term" value="C:cell surface"/>
    <property type="evidence" value="ECO:0007669"/>
    <property type="project" value="TreeGrafter"/>
</dbReference>
<dbReference type="GO" id="GO:0046557">
    <property type="term" value="F:glucan endo-1,6-beta-glucosidase activity"/>
    <property type="evidence" value="ECO:0007669"/>
    <property type="project" value="TreeGrafter"/>
</dbReference>
<proteinExistence type="inferred from homology"/>
<dbReference type="GO" id="GO:0009251">
    <property type="term" value="P:glucan catabolic process"/>
    <property type="evidence" value="ECO:0007669"/>
    <property type="project" value="TreeGrafter"/>
</dbReference>
<reference evidence="6 7" key="1">
    <citation type="submission" date="2018-06" db="EMBL/GenBank/DDBJ databases">
        <title>A transcriptomic atlas of mushroom development highlights an independent origin of complex multicellularity.</title>
        <authorList>
            <consortium name="DOE Joint Genome Institute"/>
            <person name="Krizsan K."/>
            <person name="Almasi E."/>
            <person name="Merenyi Z."/>
            <person name="Sahu N."/>
            <person name="Viragh M."/>
            <person name="Koszo T."/>
            <person name="Mondo S."/>
            <person name="Kiss B."/>
            <person name="Balint B."/>
            <person name="Kues U."/>
            <person name="Barry K."/>
            <person name="Hegedus J.C."/>
            <person name="Henrissat B."/>
            <person name="Johnson J."/>
            <person name="Lipzen A."/>
            <person name="Ohm R."/>
            <person name="Nagy I."/>
            <person name="Pangilinan J."/>
            <person name="Yan J."/>
            <person name="Xiong Y."/>
            <person name="Grigoriev I.V."/>
            <person name="Hibbett D.S."/>
            <person name="Nagy L.G."/>
        </authorList>
    </citation>
    <scope>NUCLEOTIDE SEQUENCE [LARGE SCALE GENOMIC DNA]</scope>
    <source>
        <strain evidence="6 7">SZMC22713</strain>
    </source>
</reference>
<dbReference type="InterPro" id="IPR001547">
    <property type="entry name" value="Glyco_hydro_5"/>
</dbReference>
<keyword evidence="3 4" id="KW-0326">Glycosidase</keyword>
<dbReference type="STRING" id="50990.A0A4Y7Q3F4"/>
<feature type="domain" description="Glycoside hydrolase family 5" evidence="5">
    <location>
        <begin position="57"/>
        <end position="333"/>
    </location>
</feature>
<dbReference type="InterPro" id="IPR017853">
    <property type="entry name" value="GH"/>
</dbReference>
<evidence type="ECO:0000256" key="4">
    <source>
        <dbReference type="RuleBase" id="RU361153"/>
    </source>
</evidence>
<dbReference type="Pfam" id="PF00150">
    <property type="entry name" value="Cellulase"/>
    <property type="match status" value="1"/>
</dbReference>
<evidence type="ECO:0000259" key="5">
    <source>
        <dbReference type="Pfam" id="PF00150"/>
    </source>
</evidence>
<dbReference type="GO" id="GO:0005576">
    <property type="term" value="C:extracellular region"/>
    <property type="evidence" value="ECO:0007669"/>
    <property type="project" value="TreeGrafter"/>
</dbReference>
<keyword evidence="7" id="KW-1185">Reference proteome</keyword>
<accession>A0A4Y7Q3F4</accession>
<dbReference type="Gene3D" id="3.20.20.80">
    <property type="entry name" value="Glycosidases"/>
    <property type="match status" value="1"/>
</dbReference>
<dbReference type="VEuPathDB" id="FungiDB:BD410DRAFT_771627"/>
<sequence>MEIQNIYRYRKQRGANLGSWISLEDCISKDPFREAQQPAKSDLDLASGNNAKEILEQHWDSWMTDEDWKWLSEHGINTVRIPIGFYHVCGKDASVLEGTDFAHLYSVFSGAWSRILNAIDTAMKYGFGVLIDLQCAPGKQNPFPHSGQSGPVRFYEENNMKQTQHVLSILARELHTKPNVVGLEILNQPQNNPKLPEWYASTINLLHGIAPSLPIYIHDAWNPQQYAQFAGSRPEFVVVDHHLYRCFKKSDNELSADQHAQLLREKTLADFKDYAGKCRGNIIVGEFCASLTTVWNDPGGDPVEKDNQRRTFAKAEVDLFEQTCAGYMFWTYKMDHVDTGAGLKDAVNAGVMPNWFGIKKKHGVEVKSDQAKFNDAIEKSFSEYCVKWDKQGGTYEHWRFKDGFARGWNDAYLFFSSDQGSSISELGFKGQWAKQCLVDHSKEKGSSNNLWEYEHGFIQGADEASAVFKAAY</sequence>
<dbReference type="Proteomes" id="UP000294933">
    <property type="component" value="Unassembled WGS sequence"/>
</dbReference>
<evidence type="ECO:0000313" key="7">
    <source>
        <dbReference type="Proteomes" id="UP000294933"/>
    </source>
</evidence>
<comment type="similarity">
    <text evidence="1 4">Belongs to the glycosyl hydrolase 5 (cellulase A) family.</text>
</comment>
<evidence type="ECO:0000313" key="6">
    <source>
        <dbReference type="EMBL" id="TDL21409.1"/>
    </source>
</evidence>
<keyword evidence="2 4" id="KW-0378">Hydrolase</keyword>
<dbReference type="PANTHER" id="PTHR31297:SF43">
    <property type="entry name" value="GLUCAN 1,3-BETA-GLUCOSIDASE 3"/>
    <property type="match status" value="1"/>
</dbReference>
<dbReference type="SUPFAM" id="SSF51445">
    <property type="entry name" value="(Trans)glycosidases"/>
    <property type="match status" value="1"/>
</dbReference>
<dbReference type="EMBL" id="ML170181">
    <property type="protein sequence ID" value="TDL21409.1"/>
    <property type="molecule type" value="Genomic_DNA"/>
</dbReference>
<gene>
    <name evidence="6" type="ORF">BD410DRAFT_771627</name>
</gene>
<evidence type="ECO:0000256" key="2">
    <source>
        <dbReference type="ARBA" id="ARBA00022801"/>
    </source>
</evidence>
<dbReference type="InterPro" id="IPR050386">
    <property type="entry name" value="Glycosyl_hydrolase_5"/>
</dbReference>
<dbReference type="AlphaFoldDB" id="A0A4Y7Q3F4"/>
<name>A0A4Y7Q3F4_9AGAM</name>
<organism evidence="6 7">
    <name type="scientific">Rickenella mellea</name>
    <dbReference type="NCBI Taxonomy" id="50990"/>
    <lineage>
        <taxon>Eukaryota</taxon>
        <taxon>Fungi</taxon>
        <taxon>Dikarya</taxon>
        <taxon>Basidiomycota</taxon>
        <taxon>Agaricomycotina</taxon>
        <taxon>Agaricomycetes</taxon>
        <taxon>Hymenochaetales</taxon>
        <taxon>Rickenellaceae</taxon>
        <taxon>Rickenella</taxon>
    </lineage>
</organism>
<evidence type="ECO:0000256" key="1">
    <source>
        <dbReference type="ARBA" id="ARBA00005641"/>
    </source>
</evidence>
<dbReference type="OrthoDB" id="1887033at2759"/>